<comment type="caution">
    <text evidence="2">The sequence shown here is derived from an EMBL/GenBank/DDBJ whole genome shotgun (WGS) entry which is preliminary data.</text>
</comment>
<feature type="compositionally biased region" description="Low complexity" evidence="1">
    <location>
        <begin position="79"/>
        <end position="92"/>
    </location>
</feature>
<gene>
    <name evidence="2" type="ORF">CAUJ_LOCUS6003</name>
</gene>
<protein>
    <submittedName>
        <fullName evidence="2">Uncharacterized protein</fullName>
    </submittedName>
</protein>
<feature type="compositionally biased region" description="Polar residues" evidence="1">
    <location>
        <begin position="131"/>
        <end position="150"/>
    </location>
</feature>
<accession>A0A8S1H4C7</accession>
<dbReference type="Proteomes" id="UP000835052">
    <property type="component" value="Unassembled WGS sequence"/>
</dbReference>
<name>A0A8S1H4C7_9PELO</name>
<organism evidence="2 3">
    <name type="scientific">Caenorhabditis auriculariae</name>
    <dbReference type="NCBI Taxonomy" id="2777116"/>
    <lineage>
        <taxon>Eukaryota</taxon>
        <taxon>Metazoa</taxon>
        <taxon>Ecdysozoa</taxon>
        <taxon>Nematoda</taxon>
        <taxon>Chromadorea</taxon>
        <taxon>Rhabditida</taxon>
        <taxon>Rhabditina</taxon>
        <taxon>Rhabditomorpha</taxon>
        <taxon>Rhabditoidea</taxon>
        <taxon>Rhabditidae</taxon>
        <taxon>Peloderinae</taxon>
        <taxon>Caenorhabditis</taxon>
    </lineage>
</organism>
<evidence type="ECO:0000313" key="2">
    <source>
        <dbReference type="EMBL" id="CAD6190084.1"/>
    </source>
</evidence>
<feature type="region of interest" description="Disordered" evidence="1">
    <location>
        <begin position="173"/>
        <end position="200"/>
    </location>
</feature>
<evidence type="ECO:0000256" key="1">
    <source>
        <dbReference type="SAM" id="MobiDB-lite"/>
    </source>
</evidence>
<feature type="region of interest" description="Disordered" evidence="1">
    <location>
        <begin position="125"/>
        <end position="151"/>
    </location>
</feature>
<evidence type="ECO:0000313" key="3">
    <source>
        <dbReference type="Proteomes" id="UP000835052"/>
    </source>
</evidence>
<proteinExistence type="predicted"/>
<reference evidence="2" key="1">
    <citation type="submission" date="2020-10" db="EMBL/GenBank/DDBJ databases">
        <authorList>
            <person name="Kikuchi T."/>
        </authorList>
    </citation>
    <scope>NUCLEOTIDE SEQUENCE</scope>
    <source>
        <strain evidence="2">NKZ352</strain>
    </source>
</reference>
<keyword evidence="3" id="KW-1185">Reference proteome</keyword>
<dbReference type="EMBL" id="CAJGYM010000014">
    <property type="protein sequence ID" value="CAD6190084.1"/>
    <property type="molecule type" value="Genomic_DNA"/>
</dbReference>
<sequence length="200" mass="21547">MPPPQSPPETIVPQDFSKPVKLLTAKTLERTADQAIAKIIDVKNLKNAIVRDFVHTHHIIQKITESQNAKINTIKHDSSAAPPQQISSAVSDDSSDDDNGGFLSPTGVVTPTKAATSLQVALNSPACPTSLKPSTTNGSGIRQKTPSVNRDVQKYCEASGIRSETRWKPCTYERRERSSAAAKVSRPDLGAVTLHSPEQS</sequence>
<dbReference type="AlphaFoldDB" id="A0A8S1H4C7"/>
<feature type="region of interest" description="Disordered" evidence="1">
    <location>
        <begin position="75"/>
        <end position="108"/>
    </location>
</feature>